<proteinExistence type="predicted"/>
<accession>A0A1E5VAQ9</accession>
<comment type="caution">
    <text evidence="1">The sequence shown here is derived from an EMBL/GenBank/DDBJ whole genome shotgun (WGS) entry which is preliminary data.</text>
</comment>
<dbReference type="EMBL" id="LWDX02045866">
    <property type="protein sequence ID" value="OEL22240.1"/>
    <property type="molecule type" value="Genomic_DNA"/>
</dbReference>
<keyword evidence="2" id="KW-1185">Reference proteome</keyword>
<dbReference type="Proteomes" id="UP000095767">
    <property type="component" value="Unassembled WGS sequence"/>
</dbReference>
<dbReference type="PANTHER" id="PTHR33994">
    <property type="entry name" value="OS04G0515000 PROTEIN"/>
    <property type="match status" value="1"/>
</dbReference>
<dbReference type="PANTHER" id="PTHR33994:SF10">
    <property type="entry name" value="OS04G0508700 PROTEIN"/>
    <property type="match status" value="1"/>
</dbReference>
<evidence type="ECO:0000313" key="2">
    <source>
        <dbReference type="Proteomes" id="UP000095767"/>
    </source>
</evidence>
<reference evidence="1 2" key="1">
    <citation type="submission" date="2016-09" db="EMBL/GenBank/DDBJ databases">
        <title>The draft genome of Dichanthelium oligosanthes: A C3 panicoid grass species.</title>
        <authorList>
            <person name="Studer A.J."/>
            <person name="Schnable J.C."/>
            <person name="Brutnell T.P."/>
        </authorList>
    </citation>
    <scope>NUCLEOTIDE SEQUENCE [LARGE SCALE GENOMIC DNA]</scope>
    <source>
        <strain evidence="2">cv. Kellogg 1175</strain>
        <tissue evidence="1">Leaf</tissue>
    </source>
</reference>
<name>A0A1E5VAQ9_9POAL</name>
<evidence type="ECO:0000313" key="1">
    <source>
        <dbReference type="EMBL" id="OEL22240.1"/>
    </source>
</evidence>
<protein>
    <submittedName>
        <fullName evidence="1">Uncharacterized protein</fullName>
    </submittedName>
</protein>
<dbReference type="OrthoDB" id="686404at2759"/>
<sequence length="113" mass="11886">MQVSYLRVPLAAGRVRPADGLCAPPWKSTGDLAVVARGKAVAVPGFLLHSLAEDMRTREAVFEVTLMSPHGSYWHVCTCWGKIGDAAALENSCATSLVQADLPVPQPGRGGGD</sequence>
<organism evidence="1 2">
    <name type="scientific">Dichanthelium oligosanthes</name>
    <dbReference type="NCBI Taxonomy" id="888268"/>
    <lineage>
        <taxon>Eukaryota</taxon>
        <taxon>Viridiplantae</taxon>
        <taxon>Streptophyta</taxon>
        <taxon>Embryophyta</taxon>
        <taxon>Tracheophyta</taxon>
        <taxon>Spermatophyta</taxon>
        <taxon>Magnoliopsida</taxon>
        <taxon>Liliopsida</taxon>
        <taxon>Poales</taxon>
        <taxon>Poaceae</taxon>
        <taxon>PACMAD clade</taxon>
        <taxon>Panicoideae</taxon>
        <taxon>Panicodae</taxon>
        <taxon>Paniceae</taxon>
        <taxon>Dichantheliinae</taxon>
        <taxon>Dichanthelium</taxon>
    </lineage>
</organism>
<dbReference type="AlphaFoldDB" id="A0A1E5VAQ9"/>
<gene>
    <name evidence="1" type="ORF">BAE44_0016741</name>
</gene>